<dbReference type="Proteomes" id="UP000018888">
    <property type="component" value="Unassembled WGS sequence"/>
</dbReference>
<gene>
    <name evidence="2" type="ORF">GLOIN_2v1885236</name>
</gene>
<dbReference type="EMBL" id="AUPC02000465">
    <property type="protein sequence ID" value="POG59216.1"/>
    <property type="molecule type" value="Genomic_DNA"/>
</dbReference>
<keyword evidence="1" id="KW-0812">Transmembrane</keyword>
<keyword evidence="1" id="KW-1133">Transmembrane helix</keyword>
<comment type="caution">
    <text evidence="2">The sequence shown here is derived from an EMBL/GenBank/DDBJ whole genome shotgun (WGS) entry which is preliminary data.</text>
</comment>
<name>A0A2P4P1E5_RHIID</name>
<protein>
    <submittedName>
        <fullName evidence="2">Uncharacterized protein</fullName>
    </submittedName>
</protein>
<feature type="transmembrane region" description="Helical" evidence="1">
    <location>
        <begin position="34"/>
        <end position="55"/>
    </location>
</feature>
<evidence type="ECO:0000313" key="3">
    <source>
        <dbReference type="Proteomes" id="UP000018888"/>
    </source>
</evidence>
<organism evidence="2 3">
    <name type="scientific">Rhizophagus irregularis (strain DAOM 181602 / DAOM 197198 / MUCL 43194)</name>
    <name type="common">Arbuscular mycorrhizal fungus</name>
    <name type="synonym">Glomus intraradices</name>
    <dbReference type="NCBI Taxonomy" id="747089"/>
    <lineage>
        <taxon>Eukaryota</taxon>
        <taxon>Fungi</taxon>
        <taxon>Fungi incertae sedis</taxon>
        <taxon>Mucoromycota</taxon>
        <taxon>Glomeromycotina</taxon>
        <taxon>Glomeromycetes</taxon>
        <taxon>Glomerales</taxon>
        <taxon>Glomeraceae</taxon>
        <taxon>Rhizophagus</taxon>
    </lineage>
</organism>
<sequence length="84" mass="9952">MKLIRNVLSEISRLKAVFKQLLDKRHVMEYDSLITVYGFKIVSGCLLAVSEWFLWIKNTDFCTSNKFLLVLGQCFERFLDKTLW</sequence>
<dbReference type="VEuPathDB" id="FungiDB:RhiirFUN_015590"/>
<proteinExistence type="predicted"/>
<reference evidence="2 3" key="2">
    <citation type="journal article" date="2018" name="New Phytol.">
        <title>High intraspecific genome diversity in the model arbuscular mycorrhizal symbiont Rhizophagus irregularis.</title>
        <authorList>
            <person name="Chen E.C.H."/>
            <person name="Morin E."/>
            <person name="Beaudet D."/>
            <person name="Noel J."/>
            <person name="Yildirir G."/>
            <person name="Ndikumana S."/>
            <person name="Charron P."/>
            <person name="St-Onge C."/>
            <person name="Giorgi J."/>
            <person name="Kruger M."/>
            <person name="Marton T."/>
            <person name="Ropars J."/>
            <person name="Grigoriev I.V."/>
            <person name="Hainaut M."/>
            <person name="Henrissat B."/>
            <person name="Roux C."/>
            <person name="Martin F."/>
            <person name="Corradi N."/>
        </authorList>
    </citation>
    <scope>NUCLEOTIDE SEQUENCE [LARGE SCALE GENOMIC DNA]</scope>
    <source>
        <strain evidence="2 3">DAOM 197198</strain>
    </source>
</reference>
<reference evidence="2 3" key="1">
    <citation type="journal article" date="2013" name="Proc. Natl. Acad. Sci. U.S.A.">
        <title>Genome of an arbuscular mycorrhizal fungus provides insight into the oldest plant symbiosis.</title>
        <authorList>
            <person name="Tisserant E."/>
            <person name="Malbreil M."/>
            <person name="Kuo A."/>
            <person name="Kohler A."/>
            <person name="Symeonidi A."/>
            <person name="Balestrini R."/>
            <person name="Charron P."/>
            <person name="Duensing N."/>
            <person name="Frei Dit Frey N."/>
            <person name="Gianinazzi-Pearson V."/>
            <person name="Gilbert L.B."/>
            <person name="Handa Y."/>
            <person name="Herr J.R."/>
            <person name="Hijri M."/>
            <person name="Koul R."/>
            <person name="Kawaguchi M."/>
            <person name="Krajinski F."/>
            <person name="Lammers P.J."/>
            <person name="Masclaux F.G."/>
            <person name="Murat C."/>
            <person name="Morin E."/>
            <person name="Ndikumana S."/>
            <person name="Pagni M."/>
            <person name="Petitpierre D."/>
            <person name="Requena N."/>
            <person name="Rosikiewicz P."/>
            <person name="Riley R."/>
            <person name="Saito K."/>
            <person name="San Clemente H."/>
            <person name="Shapiro H."/>
            <person name="van Tuinen D."/>
            <person name="Becard G."/>
            <person name="Bonfante P."/>
            <person name="Paszkowski U."/>
            <person name="Shachar-Hill Y.Y."/>
            <person name="Tuskan G.A."/>
            <person name="Young P.W."/>
            <person name="Sanders I.R."/>
            <person name="Henrissat B."/>
            <person name="Rensing S.A."/>
            <person name="Grigoriev I.V."/>
            <person name="Corradi N."/>
            <person name="Roux C."/>
            <person name="Martin F."/>
        </authorList>
    </citation>
    <scope>NUCLEOTIDE SEQUENCE [LARGE SCALE GENOMIC DNA]</scope>
    <source>
        <strain evidence="2 3">DAOM 197198</strain>
    </source>
</reference>
<evidence type="ECO:0000256" key="1">
    <source>
        <dbReference type="SAM" id="Phobius"/>
    </source>
</evidence>
<evidence type="ECO:0000313" key="2">
    <source>
        <dbReference type="EMBL" id="POG59216.1"/>
    </source>
</evidence>
<keyword evidence="1" id="KW-0472">Membrane</keyword>
<accession>A0A2P4P1E5</accession>
<dbReference type="AlphaFoldDB" id="A0A2P4P1E5"/>
<keyword evidence="3" id="KW-1185">Reference proteome</keyword>